<dbReference type="EC" id="2.4.1.17" evidence="7"/>
<comment type="subcellular location">
    <subcellularLocation>
        <location evidence="7">Membrane</location>
        <topology evidence="7">Single-pass membrane protein</topology>
    </subcellularLocation>
</comment>
<dbReference type="EMBL" id="UYSL01021213">
    <property type="protein sequence ID" value="VDL77587.1"/>
    <property type="molecule type" value="Genomic_DNA"/>
</dbReference>
<evidence type="ECO:0000256" key="1">
    <source>
        <dbReference type="ARBA" id="ARBA00009995"/>
    </source>
</evidence>
<evidence type="ECO:0000313" key="10">
    <source>
        <dbReference type="WBParaSite" id="NBR_0001399701-mRNA-1"/>
    </source>
</evidence>
<comment type="catalytic activity">
    <reaction evidence="5 7">
        <text>glucuronate acceptor + UDP-alpha-D-glucuronate = acceptor beta-D-glucuronoside + UDP + H(+)</text>
        <dbReference type="Rhea" id="RHEA:21032"/>
        <dbReference type="ChEBI" id="CHEBI:15378"/>
        <dbReference type="ChEBI" id="CHEBI:58052"/>
        <dbReference type="ChEBI" id="CHEBI:58223"/>
        <dbReference type="ChEBI" id="CHEBI:132367"/>
        <dbReference type="ChEBI" id="CHEBI:132368"/>
        <dbReference type="EC" id="2.4.1.17"/>
    </reaction>
</comment>
<dbReference type="AlphaFoldDB" id="A0A158R1L6"/>
<evidence type="ECO:0000256" key="4">
    <source>
        <dbReference type="ARBA" id="ARBA00022729"/>
    </source>
</evidence>
<dbReference type="InterPro" id="IPR002213">
    <property type="entry name" value="UDP_glucos_trans"/>
</dbReference>
<evidence type="ECO:0000313" key="9">
    <source>
        <dbReference type="Proteomes" id="UP000271162"/>
    </source>
</evidence>
<evidence type="ECO:0000313" key="8">
    <source>
        <dbReference type="EMBL" id="VDL77587.1"/>
    </source>
</evidence>
<evidence type="ECO:0000256" key="7">
    <source>
        <dbReference type="RuleBase" id="RU362059"/>
    </source>
</evidence>
<dbReference type="STRING" id="27835.A0A158R1L6"/>
<gene>
    <name evidence="8" type="ORF">NBR_LOCUS13998</name>
</gene>
<evidence type="ECO:0000256" key="5">
    <source>
        <dbReference type="ARBA" id="ARBA00047475"/>
    </source>
</evidence>
<keyword evidence="4" id="KW-0732">Signal</keyword>
<dbReference type="GO" id="GO:0015020">
    <property type="term" value="F:glucuronosyltransferase activity"/>
    <property type="evidence" value="ECO:0007669"/>
    <property type="project" value="UniProtKB-EC"/>
</dbReference>
<proteinExistence type="inferred from homology"/>
<protein>
    <recommendedName>
        <fullName evidence="7">UDP-glucuronosyltransferase</fullName>
        <ecNumber evidence="7">2.4.1.17</ecNumber>
    </recommendedName>
</protein>
<feature type="transmembrane region" description="Helical" evidence="7">
    <location>
        <begin position="380"/>
        <end position="401"/>
    </location>
</feature>
<dbReference type="PANTHER" id="PTHR48043:SF145">
    <property type="entry name" value="FI06409P-RELATED"/>
    <property type="match status" value="1"/>
</dbReference>
<keyword evidence="7" id="KW-0812">Transmembrane</keyword>
<evidence type="ECO:0000256" key="3">
    <source>
        <dbReference type="ARBA" id="ARBA00022679"/>
    </source>
</evidence>
<dbReference type="InterPro" id="IPR050271">
    <property type="entry name" value="UDP-glycosyltransferase"/>
</dbReference>
<name>A0A158R1L6_NIPBR</name>
<dbReference type="PROSITE" id="PS00375">
    <property type="entry name" value="UDPGT"/>
    <property type="match status" value="1"/>
</dbReference>
<reference evidence="8 9" key="2">
    <citation type="submission" date="2018-11" db="EMBL/GenBank/DDBJ databases">
        <authorList>
            <consortium name="Pathogen Informatics"/>
        </authorList>
    </citation>
    <scope>NUCLEOTIDE SEQUENCE [LARGE SCALE GENOMIC DNA]</scope>
</reference>
<dbReference type="Gene3D" id="3.40.50.2000">
    <property type="entry name" value="Glycogen Phosphorylase B"/>
    <property type="match status" value="1"/>
</dbReference>
<sequence length="421" mass="48652">MKNPSLWDSPPCDSVCFKWEDFDSLTEQMLKSCKGLLDDNQMLSSLRDSKFEVVYTELFDSCASGIAELLGIQNIVVVSAFGMMPRHYDIAGISTMPSFMPVMLTSYSDEMTFVQRLLNFKTEVQLNLKMRYWEREFQKLFGTKRANFPSILQIYEDKVSLIMTNVNEFTETPRPTANMIRYIGGATLHEPKKLTTDLHEILDERNATVLFSMDLMDTFSEFPHVTFIWKYEEDDHHLFEAHANVYPMKWIPQTDLLADPRLSLFITHGGINSILEAIFHGKPMIVVPLFGDQPLNSKNVHKRGLGTVIEKHRLNKMTLTEAIRKTLGNREILRQSSFVASMLKDRPQQYRNDIAKWARLIIEHGKMDHFTLHSKSLNVFQYYSLDVVGFLLSIAAMPLFAMQWIVKRILKNFSVVKIKAN</sequence>
<keyword evidence="2 6" id="KW-0328">Glycosyltransferase</keyword>
<reference evidence="10" key="1">
    <citation type="submission" date="2016-04" db="UniProtKB">
        <authorList>
            <consortium name="WormBaseParasite"/>
        </authorList>
    </citation>
    <scope>IDENTIFICATION</scope>
</reference>
<dbReference type="SUPFAM" id="SSF53756">
    <property type="entry name" value="UDP-Glycosyltransferase/glycogen phosphorylase"/>
    <property type="match status" value="1"/>
</dbReference>
<dbReference type="OMA" id="NDIAKWA"/>
<dbReference type="PANTHER" id="PTHR48043">
    <property type="entry name" value="EG:EG0003.4 PROTEIN-RELATED"/>
    <property type="match status" value="1"/>
</dbReference>
<evidence type="ECO:0000256" key="2">
    <source>
        <dbReference type="ARBA" id="ARBA00022676"/>
    </source>
</evidence>
<dbReference type="Pfam" id="PF00201">
    <property type="entry name" value="UDPGT"/>
    <property type="match status" value="1"/>
</dbReference>
<keyword evidence="7" id="KW-0472">Membrane</keyword>
<dbReference type="InterPro" id="IPR035595">
    <property type="entry name" value="UDP_glycos_trans_CS"/>
</dbReference>
<keyword evidence="7" id="KW-1133">Transmembrane helix</keyword>
<dbReference type="WBParaSite" id="NBR_0001399701-mRNA-1">
    <property type="protein sequence ID" value="NBR_0001399701-mRNA-1"/>
    <property type="gene ID" value="NBR_0001399701"/>
</dbReference>
<dbReference type="GO" id="GO:0016020">
    <property type="term" value="C:membrane"/>
    <property type="evidence" value="ECO:0007669"/>
    <property type="project" value="UniProtKB-SubCell"/>
</dbReference>
<dbReference type="FunFam" id="3.40.50.2000:FF:000021">
    <property type="entry name" value="UDP-glucuronosyltransferase"/>
    <property type="match status" value="1"/>
</dbReference>
<organism evidence="10">
    <name type="scientific">Nippostrongylus brasiliensis</name>
    <name type="common">Rat hookworm</name>
    <dbReference type="NCBI Taxonomy" id="27835"/>
    <lineage>
        <taxon>Eukaryota</taxon>
        <taxon>Metazoa</taxon>
        <taxon>Ecdysozoa</taxon>
        <taxon>Nematoda</taxon>
        <taxon>Chromadorea</taxon>
        <taxon>Rhabditida</taxon>
        <taxon>Rhabditina</taxon>
        <taxon>Rhabditomorpha</taxon>
        <taxon>Strongyloidea</taxon>
        <taxon>Heligmosomidae</taxon>
        <taxon>Nippostrongylus</taxon>
    </lineage>
</organism>
<comment type="similarity">
    <text evidence="1 6">Belongs to the UDP-glycosyltransferase family.</text>
</comment>
<dbReference type="Proteomes" id="UP000271162">
    <property type="component" value="Unassembled WGS sequence"/>
</dbReference>
<accession>A0A158R1L6</accession>
<keyword evidence="9" id="KW-1185">Reference proteome</keyword>
<evidence type="ECO:0000256" key="6">
    <source>
        <dbReference type="RuleBase" id="RU003718"/>
    </source>
</evidence>
<keyword evidence="3 6" id="KW-0808">Transferase</keyword>
<dbReference type="CDD" id="cd03784">
    <property type="entry name" value="GT1_Gtf-like"/>
    <property type="match status" value="1"/>
</dbReference>